<dbReference type="GO" id="GO:0005634">
    <property type="term" value="C:nucleus"/>
    <property type="evidence" value="ECO:0007669"/>
    <property type="project" value="UniProtKB-SubCell"/>
</dbReference>
<dbReference type="GO" id="GO:0003677">
    <property type="term" value="F:DNA binding"/>
    <property type="evidence" value="ECO:0007669"/>
    <property type="project" value="UniProtKB-KW"/>
</dbReference>
<keyword evidence="2" id="KW-0805">Transcription regulation</keyword>
<dbReference type="InterPro" id="IPR003340">
    <property type="entry name" value="B3_DNA-bd"/>
</dbReference>
<dbReference type="eggNOG" id="ENOG502S4ID">
    <property type="taxonomic scope" value="Eukaryota"/>
</dbReference>
<comment type="subcellular location">
    <subcellularLocation>
        <location evidence="1">Nucleus</location>
    </subcellularLocation>
</comment>
<evidence type="ECO:0000256" key="6">
    <source>
        <dbReference type="SAM" id="MobiDB-lite"/>
    </source>
</evidence>
<dbReference type="Proteomes" id="UP000030748">
    <property type="component" value="Unassembled WGS sequence"/>
</dbReference>
<protein>
    <recommendedName>
        <fullName evidence="7">TF-B3 domain-containing protein</fullName>
    </recommendedName>
</protein>
<evidence type="ECO:0000313" key="9">
    <source>
        <dbReference type="Proteomes" id="UP000030748"/>
    </source>
</evidence>
<evidence type="ECO:0000256" key="1">
    <source>
        <dbReference type="ARBA" id="ARBA00004123"/>
    </source>
</evidence>
<feature type="domain" description="TF-B3" evidence="7">
    <location>
        <begin position="230"/>
        <end position="327"/>
    </location>
</feature>
<feature type="domain" description="TF-B3" evidence="7">
    <location>
        <begin position="1"/>
        <end position="48"/>
    </location>
</feature>
<keyword evidence="5" id="KW-0539">Nucleus</keyword>
<sequence>KVGQHRDKFYLRDGWEKFVEDNSIEGGDVIFFEYFGNGVFETKIHDSTACEKKRLGARKSSFKQQKKVPNDTYALEWENTRDEVAEEIPTNDYAPHRKDDYSSDEREKATRTRRVSDLYRGEAFQSGFVQPKPHFARKISSKRKRQLRLPSAFTLSVQGALPERVFFQDRYENTWQVKVEKVRSKLYFGDGWTDFVEDNGIRVGHIVFFEYSGNGLFKTKIHDSTACKKKRFGACKAEKHRKKALYIPKEVVRDNILDLPEEIVMIDPHGRTWTAKGKIWKDGRRYYTRGWRRLCQRNFVEDEDLCICEFIETGQSLIMDVSFVREEAYNYY</sequence>
<accession>A0A022RME0</accession>
<feature type="domain" description="TF-B3" evidence="7">
    <location>
        <begin position="132"/>
        <end position="225"/>
    </location>
</feature>
<reference evidence="8 9" key="1">
    <citation type="journal article" date="2013" name="Proc. Natl. Acad. Sci. U.S.A.">
        <title>Fine-scale variation in meiotic recombination in Mimulus inferred from population shotgun sequencing.</title>
        <authorList>
            <person name="Hellsten U."/>
            <person name="Wright K.M."/>
            <person name="Jenkins J."/>
            <person name="Shu S."/>
            <person name="Yuan Y."/>
            <person name="Wessler S.R."/>
            <person name="Schmutz J."/>
            <person name="Willis J.H."/>
            <person name="Rokhsar D.S."/>
        </authorList>
    </citation>
    <scope>NUCLEOTIDE SEQUENCE [LARGE SCALE GENOMIC DNA]</scope>
    <source>
        <strain evidence="9">cv. DUN x IM62</strain>
    </source>
</reference>
<dbReference type="PANTHER" id="PTHR31920">
    <property type="entry name" value="B3 DOMAIN-CONTAINING"/>
    <property type="match status" value="1"/>
</dbReference>
<proteinExistence type="predicted"/>
<dbReference type="SMART" id="SM01019">
    <property type="entry name" value="B3"/>
    <property type="match status" value="2"/>
</dbReference>
<evidence type="ECO:0000256" key="5">
    <source>
        <dbReference type="ARBA" id="ARBA00023242"/>
    </source>
</evidence>
<dbReference type="EMBL" id="KI630424">
    <property type="protein sequence ID" value="EYU40140.1"/>
    <property type="molecule type" value="Genomic_DNA"/>
</dbReference>
<dbReference type="InterPro" id="IPR050655">
    <property type="entry name" value="Plant_B3_domain"/>
</dbReference>
<evidence type="ECO:0000259" key="7">
    <source>
        <dbReference type="PROSITE" id="PS50863"/>
    </source>
</evidence>
<dbReference type="Pfam" id="PF02362">
    <property type="entry name" value="B3"/>
    <property type="match status" value="3"/>
</dbReference>
<feature type="non-terminal residue" evidence="8">
    <location>
        <position position="1"/>
    </location>
</feature>
<dbReference type="InterPro" id="IPR015300">
    <property type="entry name" value="DNA-bd_pseudobarrel_sf"/>
</dbReference>
<dbReference type="AlphaFoldDB" id="A0A022RME0"/>
<evidence type="ECO:0000256" key="2">
    <source>
        <dbReference type="ARBA" id="ARBA00023015"/>
    </source>
</evidence>
<dbReference type="Gene3D" id="2.40.330.10">
    <property type="entry name" value="DNA-binding pseudobarrel domain"/>
    <property type="match status" value="3"/>
</dbReference>
<dbReference type="CDD" id="cd10017">
    <property type="entry name" value="B3_DNA"/>
    <property type="match status" value="3"/>
</dbReference>
<keyword evidence="4" id="KW-0804">Transcription</keyword>
<gene>
    <name evidence="8" type="ORF">MIMGU_mgv1a026121mg</name>
</gene>
<keyword evidence="9" id="KW-1185">Reference proteome</keyword>
<name>A0A022RME0_ERYGU</name>
<dbReference type="STRING" id="4155.A0A022RME0"/>
<dbReference type="PANTHER" id="PTHR31920:SF135">
    <property type="entry name" value="B3 DOMAIN-CONTAINING PROTEIN OS03G0621600-RELATED"/>
    <property type="match status" value="1"/>
</dbReference>
<organism evidence="8 9">
    <name type="scientific">Erythranthe guttata</name>
    <name type="common">Yellow monkey flower</name>
    <name type="synonym">Mimulus guttatus</name>
    <dbReference type="NCBI Taxonomy" id="4155"/>
    <lineage>
        <taxon>Eukaryota</taxon>
        <taxon>Viridiplantae</taxon>
        <taxon>Streptophyta</taxon>
        <taxon>Embryophyta</taxon>
        <taxon>Tracheophyta</taxon>
        <taxon>Spermatophyta</taxon>
        <taxon>Magnoliopsida</taxon>
        <taxon>eudicotyledons</taxon>
        <taxon>Gunneridae</taxon>
        <taxon>Pentapetalae</taxon>
        <taxon>asterids</taxon>
        <taxon>lamiids</taxon>
        <taxon>Lamiales</taxon>
        <taxon>Phrymaceae</taxon>
        <taxon>Erythranthe</taxon>
    </lineage>
</organism>
<evidence type="ECO:0000313" key="8">
    <source>
        <dbReference type="EMBL" id="EYU40140.1"/>
    </source>
</evidence>
<evidence type="ECO:0000256" key="4">
    <source>
        <dbReference type="ARBA" id="ARBA00023163"/>
    </source>
</evidence>
<feature type="region of interest" description="Disordered" evidence="6">
    <location>
        <begin position="89"/>
        <end position="112"/>
    </location>
</feature>
<keyword evidence="3" id="KW-0238">DNA-binding</keyword>
<feature type="compositionally biased region" description="Basic and acidic residues" evidence="6">
    <location>
        <begin position="94"/>
        <end position="112"/>
    </location>
</feature>
<evidence type="ECO:0000256" key="3">
    <source>
        <dbReference type="ARBA" id="ARBA00023125"/>
    </source>
</evidence>
<dbReference type="SUPFAM" id="SSF101936">
    <property type="entry name" value="DNA-binding pseudobarrel domain"/>
    <property type="match status" value="3"/>
</dbReference>
<dbReference type="PROSITE" id="PS50863">
    <property type="entry name" value="B3"/>
    <property type="match status" value="3"/>
</dbReference>